<dbReference type="InterPro" id="IPR018130">
    <property type="entry name" value="Ribosomal_uS2_CS"/>
</dbReference>
<dbReference type="GO" id="GO:0006412">
    <property type="term" value="P:translation"/>
    <property type="evidence" value="ECO:0007669"/>
    <property type="project" value="UniProtKB-UniRule"/>
</dbReference>
<dbReference type="Gene3D" id="1.10.287.610">
    <property type="entry name" value="Helix hairpin bin"/>
    <property type="match status" value="1"/>
</dbReference>
<dbReference type="Pfam" id="PF00318">
    <property type="entry name" value="Ribosomal_S2"/>
    <property type="match status" value="1"/>
</dbReference>
<dbReference type="PANTHER" id="PTHR12534">
    <property type="entry name" value="30S RIBOSOMAL PROTEIN S2 PROKARYOTIC AND ORGANELLAR"/>
    <property type="match status" value="1"/>
</dbReference>
<keyword evidence="2 5" id="KW-0689">Ribosomal protein</keyword>
<evidence type="ECO:0000256" key="7">
    <source>
        <dbReference type="SAM" id="MobiDB-lite"/>
    </source>
</evidence>
<dbReference type="GO" id="GO:0022627">
    <property type="term" value="C:cytosolic small ribosomal subunit"/>
    <property type="evidence" value="ECO:0007669"/>
    <property type="project" value="TreeGrafter"/>
</dbReference>
<evidence type="ECO:0000256" key="4">
    <source>
        <dbReference type="ARBA" id="ARBA00035256"/>
    </source>
</evidence>
<dbReference type="SUPFAM" id="SSF52313">
    <property type="entry name" value="Ribosomal protein S2"/>
    <property type="match status" value="1"/>
</dbReference>
<dbReference type="GO" id="GO:0003735">
    <property type="term" value="F:structural constituent of ribosome"/>
    <property type="evidence" value="ECO:0007669"/>
    <property type="project" value="InterPro"/>
</dbReference>
<evidence type="ECO:0000313" key="8">
    <source>
        <dbReference type="EMBL" id="AHB99786.1"/>
    </source>
</evidence>
<name>A0A0F6CL14_MYCGL</name>
<dbReference type="eggNOG" id="COG0052">
    <property type="taxonomic scope" value="Bacteria"/>
</dbReference>
<dbReference type="InterPro" id="IPR023591">
    <property type="entry name" value="Ribosomal_uS2_flav_dom_sf"/>
</dbReference>
<dbReference type="EMBL" id="CP006916">
    <property type="protein sequence ID" value="AHB99786.1"/>
    <property type="molecule type" value="Genomic_DNA"/>
</dbReference>
<keyword evidence="3 5" id="KW-0687">Ribonucleoprotein</keyword>
<protein>
    <recommendedName>
        <fullName evidence="4 5">Small ribosomal subunit protein uS2</fullName>
    </recommendedName>
</protein>
<feature type="region of interest" description="Disordered" evidence="7">
    <location>
        <begin position="14"/>
        <end position="36"/>
    </location>
</feature>
<proteinExistence type="inferred from homology"/>
<dbReference type="HAMAP" id="MF_00291_B">
    <property type="entry name" value="Ribosomal_uS2_B"/>
    <property type="match status" value="1"/>
</dbReference>
<sequence length="323" mass="36320">MFLFEDLNVESAQAAKAEESPAQTVQSKEEQVPANSTDKVLVTHTKLLDVGAFNGVAKRKWNPKMKHYIIPRNAAQFSAQFDLINSDLLNLKLHEAFNYLTEAAKAKKNILFVGTKSKAVQELIQSIAERTNSFYINQRWLGGTLTNFKTISNSINQLKRLIHTRDNDLTKYTKKEQIMIMKKLAKLERFFGGIKDMQGLPHVLVIDDPIKEKNAVTEARKLRIPVIALCNTNSDPNVITLPIPANNYNIRSVTLLLNLLGDAVALAQGNLAKFAFKPDEEIDIPQLVKKETRTVVNRDRAGFNKKQPKAEESAKPAEKKAEK</sequence>
<dbReference type="Proteomes" id="UP000018735">
    <property type="component" value="Chromosome"/>
</dbReference>
<dbReference type="HOGENOM" id="CLU_040318_2_1_14"/>
<accession>A0A0F6CL14</accession>
<evidence type="ECO:0000256" key="3">
    <source>
        <dbReference type="ARBA" id="ARBA00023274"/>
    </source>
</evidence>
<reference evidence="8 9" key="1">
    <citation type="journal article" date="2011" name="PLoS ONE">
        <title>Core proteome of the minimal cell: comparative proteomics of three mollicute species.</title>
        <authorList>
            <person name="Fisunov G.Y."/>
            <person name="Alexeev D.G."/>
            <person name="Bazaleev N.A."/>
            <person name="Ladygina V.G."/>
            <person name="Galyamina M.A."/>
            <person name="Kondratov I.G."/>
            <person name="Zhukova N.A."/>
            <person name="Serebryakova M.V."/>
            <person name="Demina I.A."/>
            <person name="Govorun V.M."/>
        </authorList>
    </citation>
    <scope>NUCLEOTIDE SEQUENCE [LARGE SCALE GENOMIC DNA]</scope>
    <source>
        <strain evidence="8 9">S6</strain>
    </source>
</reference>
<dbReference type="Gene3D" id="3.40.50.10490">
    <property type="entry name" value="Glucose-6-phosphate isomerase like protein, domain 1"/>
    <property type="match status" value="1"/>
</dbReference>
<evidence type="ECO:0000256" key="6">
    <source>
        <dbReference type="RuleBase" id="RU003631"/>
    </source>
</evidence>
<dbReference type="PROSITE" id="PS00963">
    <property type="entry name" value="RIBOSOMAL_S2_2"/>
    <property type="match status" value="1"/>
</dbReference>
<dbReference type="AlphaFoldDB" id="A0A0F6CL14"/>
<dbReference type="PANTHER" id="PTHR12534:SF0">
    <property type="entry name" value="SMALL RIBOSOMAL SUBUNIT PROTEIN US2M"/>
    <property type="match status" value="1"/>
</dbReference>
<feature type="region of interest" description="Disordered" evidence="7">
    <location>
        <begin position="295"/>
        <end position="323"/>
    </location>
</feature>
<dbReference type="KEGG" id="mgz:GCW_02975"/>
<gene>
    <name evidence="5 8" type="primary">rpsB</name>
    <name evidence="8" type="ORF">GCW_02975</name>
</gene>
<dbReference type="InterPro" id="IPR005706">
    <property type="entry name" value="Ribosomal_uS2_bac/mit/plastid"/>
</dbReference>
<evidence type="ECO:0000256" key="2">
    <source>
        <dbReference type="ARBA" id="ARBA00022980"/>
    </source>
</evidence>
<organism evidence="8 9">
    <name type="scientific">Mycoplasmoides gallisepticum S6</name>
    <dbReference type="NCBI Taxonomy" id="1006581"/>
    <lineage>
        <taxon>Bacteria</taxon>
        <taxon>Bacillati</taxon>
        <taxon>Mycoplasmatota</taxon>
        <taxon>Mycoplasmoidales</taxon>
        <taxon>Mycoplasmoidaceae</taxon>
        <taxon>Mycoplasmoides</taxon>
    </lineage>
</organism>
<dbReference type="CDD" id="cd01425">
    <property type="entry name" value="RPS2"/>
    <property type="match status" value="1"/>
</dbReference>
<evidence type="ECO:0000256" key="1">
    <source>
        <dbReference type="ARBA" id="ARBA00006242"/>
    </source>
</evidence>
<evidence type="ECO:0000256" key="5">
    <source>
        <dbReference type="HAMAP-Rule" id="MF_00291"/>
    </source>
</evidence>
<dbReference type="InterPro" id="IPR001865">
    <property type="entry name" value="Ribosomal_uS2"/>
</dbReference>
<comment type="similarity">
    <text evidence="1 5 6">Belongs to the universal ribosomal protein uS2 family.</text>
</comment>
<dbReference type="RefSeq" id="WP_011884748.1">
    <property type="nucleotide sequence ID" value="NC_023030.2"/>
</dbReference>
<dbReference type="NCBIfam" id="TIGR01011">
    <property type="entry name" value="rpsB_bact"/>
    <property type="match status" value="1"/>
</dbReference>
<evidence type="ECO:0000313" key="9">
    <source>
        <dbReference type="Proteomes" id="UP000018735"/>
    </source>
</evidence>
<dbReference type="PRINTS" id="PR00395">
    <property type="entry name" value="RIBOSOMALS2"/>
</dbReference>